<feature type="domain" description="SPX" evidence="8">
    <location>
        <begin position="1"/>
        <end position="161"/>
    </location>
</feature>
<keyword evidence="3 7" id="KW-0812">Transmembrane</keyword>
<comment type="subcellular location">
    <subcellularLocation>
        <location evidence="1">Vacuole membrane</location>
        <topology evidence="1">Multi-pass membrane protein</topology>
    </subcellularLocation>
</comment>
<dbReference type="PROSITE" id="PS51382">
    <property type="entry name" value="SPX"/>
    <property type="match status" value="1"/>
</dbReference>
<dbReference type="GO" id="GO:0000329">
    <property type="term" value="C:fungal-type vacuole membrane"/>
    <property type="evidence" value="ECO:0007669"/>
    <property type="project" value="TreeGrafter"/>
</dbReference>
<evidence type="ECO:0000313" key="9">
    <source>
        <dbReference type="EMBL" id="RYO99739.1"/>
    </source>
</evidence>
<dbReference type="InterPro" id="IPR051572">
    <property type="entry name" value="VTC_Complex_Subunit"/>
</dbReference>
<evidence type="ECO:0000256" key="1">
    <source>
        <dbReference type="ARBA" id="ARBA00004128"/>
    </source>
</evidence>
<feature type="region of interest" description="Disordered" evidence="6">
    <location>
        <begin position="237"/>
        <end position="282"/>
    </location>
</feature>
<dbReference type="GO" id="GO:0016237">
    <property type="term" value="P:microautophagy"/>
    <property type="evidence" value="ECO:0007669"/>
    <property type="project" value="TreeGrafter"/>
</dbReference>
<comment type="caution">
    <text evidence="9">The sequence shown here is derived from an EMBL/GenBank/DDBJ whole genome shotgun (WGS) entry which is preliminary data.</text>
</comment>
<dbReference type="OrthoDB" id="5588846at2759"/>
<protein>
    <recommendedName>
        <fullName evidence="8">SPX domain-containing protein</fullName>
    </recommendedName>
</protein>
<dbReference type="AlphaFoldDB" id="A0A4Q4T740"/>
<dbReference type="PANTHER" id="PTHR46140">
    <property type="entry name" value="VACUOLAR TRANSPORTER CHAPERONE 1-RELATED"/>
    <property type="match status" value="1"/>
</dbReference>
<name>A0A4Q4T740_9PEZI</name>
<dbReference type="PANTHER" id="PTHR46140:SF1">
    <property type="entry name" value="VACUOLAR TRANSPORTER CHAPERONE COMPLEX SUBUNIT 4-RELATED"/>
    <property type="match status" value="1"/>
</dbReference>
<feature type="transmembrane region" description="Helical" evidence="7">
    <location>
        <begin position="483"/>
        <end position="505"/>
    </location>
</feature>
<proteinExistence type="predicted"/>
<dbReference type="GO" id="GO:0033254">
    <property type="term" value="C:vacuolar transporter chaperone complex"/>
    <property type="evidence" value="ECO:0007669"/>
    <property type="project" value="TreeGrafter"/>
</dbReference>
<evidence type="ECO:0000256" key="6">
    <source>
        <dbReference type="SAM" id="MobiDB-lite"/>
    </source>
</evidence>
<evidence type="ECO:0000256" key="7">
    <source>
        <dbReference type="SAM" id="Phobius"/>
    </source>
</evidence>
<dbReference type="GO" id="GO:0007034">
    <property type="term" value="P:vacuolar transport"/>
    <property type="evidence" value="ECO:0007669"/>
    <property type="project" value="TreeGrafter"/>
</dbReference>
<evidence type="ECO:0000259" key="8">
    <source>
        <dbReference type="PROSITE" id="PS51382"/>
    </source>
</evidence>
<organism evidence="9 10">
    <name type="scientific">Monosporascus ibericus</name>
    <dbReference type="NCBI Taxonomy" id="155417"/>
    <lineage>
        <taxon>Eukaryota</taxon>
        <taxon>Fungi</taxon>
        <taxon>Dikarya</taxon>
        <taxon>Ascomycota</taxon>
        <taxon>Pezizomycotina</taxon>
        <taxon>Sordariomycetes</taxon>
        <taxon>Xylariomycetidae</taxon>
        <taxon>Xylariales</taxon>
        <taxon>Xylariales incertae sedis</taxon>
        <taxon>Monosporascus</taxon>
    </lineage>
</organism>
<dbReference type="EMBL" id="QJNU01000408">
    <property type="protein sequence ID" value="RYO99739.1"/>
    <property type="molecule type" value="Genomic_DNA"/>
</dbReference>
<dbReference type="GO" id="GO:0042144">
    <property type="term" value="P:vacuole fusion, non-autophagic"/>
    <property type="evidence" value="ECO:0007669"/>
    <property type="project" value="TreeGrafter"/>
</dbReference>
<feature type="transmembrane region" description="Helical" evidence="7">
    <location>
        <begin position="520"/>
        <end position="544"/>
    </location>
</feature>
<gene>
    <name evidence="9" type="ORF">DL764_006727</name>
</gene>
<keyword evidence="5 7" id="KW-0472">Membrane</keyword>
<feature type="region of interest" description="Disordered" evidence="6">
    <location>
        <begin position="343"/>
        <end position="413"/>
    </location>
</feature>
<evidence type="ECO:0000256" key="2">
    <source>
        <dbReference type="ARBA" id="ARBA00022554"/>
    </source>
</evidence>
<dbReference type="GO" id="GO:0006799">
    <property type="term" value="P:polyphosphate biosynthetic process"/>
    <property type="evidence" value="ECO:0007669"/>
    <property type="project" value="UniProtKB-ARBA"/>
</dbReference>
<evidence type="ECO:0000256" key="5">
    <source>
        <dbReference type="ARBA" id="ARBA00023136"/>
    </source>
</evidence>
<dbReference type="InterPro" id="IPR004331">
    <property type="entry name" value="SPX_dom"/>
</dbReference>
<reference evidence="9 10" key="1">
    <citation type="submission" date="2018-06" db="EMBL/GenBank/DDBJ databases">
        <title>Complete Genomes of Monosporascus.</title>
        <authorList>
            <person name="Robinson A.J."/>
            <person name="Natvig D.O."/>
        </authorList>
    </citation>
    <scope>NUCLEOTIDE SEQUENCE [LARGE SCALE GENOMIC DNA]</scope>
    <source>
        <strain evidence="9 10">CBS 110550</strain>
    </source>
</reference>
<evidence type="ECO:0000256" key="4">
    <source>
        <dbReference type="ARBA" id="ARBA00022989"/>
    </source>
</evidence>
<accession>A0A4Q4T740</accession>
<evidence type="ECO:0000313" key="10">
    <source>
        <dbReference type="Proteomes" id="UP000293360"/>
    </source>
</evidence>
<dbReference type="Pfam" id="PF03105">
    <property type="entry name" value="SPX"/>
    <property type="match status" value="1"/>
</dbReference>
<keyword evidence="10" id="KW-1185">Reference proteome</keyword>
<feature type="transmembrane region" description="Helical" evidence="7">
    <location>
        <begin position="447"/>
        <end position="471"/>
    </location>
</feature>
<dbReference type="Proteomes" id="UP000293360">
    <property type="component" value="Unassembled WGS sequence"/>
</dbReference>
<dbReference type="CDD" id="cd14474">
    <property type="entry name" value="SPX_YDR089W"/>
    <property type="match status" value="1"/>
</dbReference>
<feature type="compositionally biased region" description="Polar residues" evidence="6">
    <location>
        <begin position="345"/>
        <end position="358"/>
    </location>
</feature>
<dbReference type="STRING" id="155417.A0A4Q4T740"/>
<sequence>MKFGQQLEQQSVPGWSIHNVDYNSLKHQIKTHTTKDQATAIAIPGQQDPALKKFEDSFYFELCRQHDRVCLFVSSKCDEIHWRLRHISDQVNRLIFQCTDGRGLTVKRQRRFAKYRQQLDECGNDIKALSRFVEAQIVAFRKILKKYKHNTAPPGLARSNLIPAREPSGPLQARAFIVDGMQRANLSLFMQKWTRSATLSIRFKDNVLNSPKSFTNRDLSALRTQFQDVLATVEAASPALPPNARRKAQPGAPSDAESRRGRRLSLRPPAPAATTPSPTPAPVVVGYWNEYDHGSEAGDYGAGEDTYAIYIDPNETAGFPALHYIKSIVTAPSSRIRDWLRSSRRTTAANTPETQSLLNHRGGGGSPRDCFAVRKPGGPASLSTENEGTTEDEYASSEEAGPSSHYRNHGNNKIQNRYVADPEAIAYGVDDDDGDQQLQLARYRDRMLGLAAVLAFAASFALLAVSGVLVATGRHRLRLEVGAGAAAGSVASLSCACIGLGALFARGHGYGERDGGGARLLYALAVWAAFVAAALLNAMLLVVIMRR</sequence>
<keyword evidence="2" id="KW-0926">Vacuole</keyword>
<keyword evidence="4 7" id="KW-1133">Transmembrane helix</keyword>
<evidence type="ECO:0000256" key="3">
    <source>
        <dbReference type="ARBA" id="ARBA00022692"/>
    </source>
</evidence>